<name>A0A432YXW4_9GAMM</name>
<dbReference type="Gene3D" id="2.40.30.170">
    <property type="match status" value="1"/>
</dbReference>
<dbReference type="InterPro" id="IPR058627">
    <property type="entry name" value="MdtA-like_C"/>
</dbReference>
<feature type="signal peptide" evidence="3">
    <location>
        <begin position="1"/>
        <end position="22"/>
    </location>
</feature>
<evidence type="ECO:0000259" key="6">
    <source>
        <dbReference type="Pfam" id="PF25944"/>
    </source>
</evidence>
<dbReference type="NCBIfam" id="TIGR01730">
    <property type="entry name" value="RND_mfp"/>
    <property type="match status" value="1"/>
</dbReference>
<proteinExistence type="inferred from homology"/>
<dbReference type="InterPro" id="IPR058624">
    <property type="entry name" value="MdtA-like_HH"/>
</dbReference>
<dbReference type="Pfam" id="PF25944">
    <property type="entry name" value="Beta-barrel_RND"/>
    <property type="match status" value="1"/>
</dbReference>
<dbReference type="EMBL" id="PIQA01000001">
    <property type="protein sequence ID" value="RUO68176.1"/>
    <property type="molecule type" value="Genomic_DNA"/>
</dbReference>
<keyword evidence="3" id="KW-0732">Signal</keyword>
<dbReference type="GO" id="GO:0005886">
    <property type="term" value="C:plasma membrane"/>
    <property type="evidence" value="ECO:0007669"/>
    <property type="project" value="UniProtKB-SubCell"/>
</dbReference>
<gene>
    <name evidence="8" type="ORF">CWI73_01460</name>
</gene>
<dbReference type="Pfam" id="PF25967">
    <property type="entry name" value="RND-MFP_C"/>
    <property type="match status" value="1"/>
</dbReference>
<evidence type="ECO:0000259" key="4">
    <source>
        <dbReference type="Pfam" id="PF25876"/>
    </source>
</evidence>
<dbReference type="Gene3D" id="1.10.287.470">
    <property type="entry name" value="Helix hairpin bin"/>
    <property type="match status" value="1"/>
</dbReference>
<dbReference type="GO" id="GO:0046677">
    <property type="term" value="P:response to antibiotic"/>
    <property type="evidence" value="ECO:0007669"/>
    <property type="project" value="TreeGrafter"/>
</dbReference>
<dbReference type="PANTHER" id="PTHR30158">
    <property type="entry name" value="ACRA/E-RELATED COMPONENT OF DRUG EFFLUX TRANSPORTER"/>
    <property type="match status" value="1"/>
</dbReference>
<evidence type="ECO:0000259" key="5">
    <source>
        <dbReference type="Pfam" id="PF25917"/>
    </source>
</evidence>
<dbReference type="RefSeq" id="WP_126751227.1">
    <property type="nucleotide sequence ID" value="NZ_JBHUMT010000016.1"/>
</dbReference>
<dbReference type="InterPro" id="IPR058625">
    <property type="entry name" value="MdtA-like_BSH"/>
</dbReference>
<feature type="chain" id="PRO_5019264796" evidence="3">
    <location>
        <begin position="23"/>
        <end position="383"/>
    </location>
</feature>
<feature type="domain" description="Multidrug resistance protein MdtA-like barrel-sandwich hybrid" evidence="5">
    <location>
        <begin position="63"/>
        <end position="205"/>
    </location>
</feature>
<evidence type="ECO:0000313" key="8">
    <source>
        <dbReference type="EMBL" id="RUO68176.1"/>
    </source>
</evidence>
<dbReference type="AlphaFoldDB" id="A0A432YXW4"/>
<dbReference type="Proteomes" id="UP000288361">
    <property type="component" value="Unassembled WGS sequence"/>
</dbReference>
<evidence type="ECO:0000256" key="1">
    <source>
        <dbReference type="ARBA" id="ARBA00004519"/>
    </source>
</evidence>
<evidence type="ECO:0000313" key="9">
    <source>
        <dbReference type="Proteomes" id="UP000288361"/>
    </source>
</evidence>
<evidence type="ECO:0000256" key="2">
    <source>
        <dbReference type="ARBA" id="ARBA00009477"/>
    </source>
</evidence>
<dbReference type="SUPFAM" id="SSF111369">
    <property type="entry name" value="HlyD-like secretion proteins"/>
    <property type="match status" value="1"/>
</dbReference>
<organism evidence="8 9">
    <name type="scientific">Idiomarina piscisalsi</name>
    <dbReference type="NCBI Taxonomy" id="1096243"/>
    <lineage>
        <taxon>Bacteria</taxon>
        <taxon>Pseudomonadati</taxon>
        <taxon>Pseudomonadota</taxon>
        <taxon>Gammaproteobacteria</taxon>
        <taxon>Alteromonadales</taxon>
        <taxon>Idiomarinaceae</taxon>
        <taxon>Idiomarina</taxon>
    </lineage>
</organism>
<feature type="domain" description="Multidrug resistance protein MdtA-like beta-barrel" evidence="6">
    <location>
        <begin position="210"/>
        <end position="299"/>
    </location>
</feature>
<evidence type="ECO:0000256" key="3">
    <source>
        <dbReference type="SAM" id="SignalP"/>
    </source>
</evidence>
<feature type="domain" description="Multidrug resistance protein MdtA-like C-terminal permuted SH3" evidence="7">
    <location>
        <begin position="304"/>
        <end position="365"/>
    </location>
</feature>
<dbReference type="GO" id="GO:0022857">
    <property type="term" value="F:transmembrane transporter activity"/>
    <property type="evidence" value="ECO:0007669"/>
    <property type="project" value="InterPro"/>
</dbReference>
<dbReference type="Pfam" id="PF25917">
    <property type="entry name" value="BSH_RND"/>
    <property type="match status" value="1"/>
</dbReference>
<feature type="domain" description="Multidrug resistance protein MdtA-like alpha-helical hairpin" evidence="4">
    <location>
        <begin position="103"/>
        <end position="173"/>
    </location>
</feature>
<accession>A0A432YXW4</accession>
<comment type="similarity">
    <text evidence="2">Belongs to the membrane fusion protein (MFP) (TC 8.A.1) family.</text>
</comment>
<dbReference type="InterPro" id="IPR058626">
    <property type="entry name" value="MdtA-like_b-barrel"/>
</dbReference>
<dbReference type="Pfam" id="PF25876">
    <property type="entry name" value="HH_MFP_RND"/>
    <property type="match status" value="1"/>
</dbReference>
<dbReference type="FunFam" id="2.40.420.20:FF:000001">
    <property type="entry name" value="Efflux RND transporter periplasmic adaptor subunit"/>
    <property type="match status" value="1"/>
</dbReference>
<comment type="subcellular location">
    <subcellularLocation>
        <location evidence="1">Cell inner membrane</location>
        <topology evidence="1">Lipid-anchor</topology>
    </subcellularLocation>
</comment>
<reference evidence="8 9" key="1">
    <citation type="journal article" date="2011" name="Front. Microbiol.">
        <title>Genomic signatures of strain selection and enhancement in Bacillus atrophaeus var. globigii, a historical biowarfare simulant.</title>
        <authorList>
            <person name="Gibbons H.S."/>
            <person name="Broomall S.M."/>
            <person name="McNew L.A."/>
            <person name="Daligault H."/>
            <person name="Chapman C."/>
            <person name="Bruce D."/>
            <person name="Karavis M."/>
            <person name="Krepps M."/>
            <person name="McGregor P.A."/>
            <person name="Hong C."/>
            <person name="Park K.H."/>
            <person name="Akmal A."/>
            <person name="Feldman A."/>
            <person name="Lin J.S."/>
            <person name="Chang W.E."/>
            <person name="Higgs B.W."/>
            <person name="Demirev P."/>
            <person name="Lindquist J."/>
            <person name="Liem A."/>
            <person name="Fochler E."/>
            <person name="Read T.D."/>
            <person name="Tapia R."/>
            <person name="Johnson S."/>
            <person name="Bishop-Lilly K.A."/>
            <person name="Detter C."/>
            <person name="Han C."/>
            <person name="Sozhamannan S."/>
            <person name="Rosenzweig C.N."/>
            <person name="Skowronski E.W."/>
        </authorList>
    </citation>
    <scope>NUCLEOTIDE SEQUENCE [LARGE SCALE GENOMIC DNA]</scope>
    <source>
        <strain evidence="8 9">TPS4-2</strain>
    </source>
</reference>
<dbReference type="Gene3D" id="2.40.420.20">
    <property type="match status" value="1"/>
</dbReference>
<comment type="caution">
    <text evidence="8">The sequence shown here is derived from an EMBL/GenBank/DDBJ whole genome shotgun (WGS) entry which is preliminary data.</text>
</comment>
<dbReference type="PANTHER" id="PTHR30158:SF3">
    <property type="entry name" value="MULTIDRUG EFFLUX PUMP SUBUNIT ACRA-RELATED"/>
    <property type="match status" value="1"/>
</dbReference>
<dbReference type="PROSITE" id="PS51257">
    <property type="entry name" value="PROKAR_LIPOPROTEIN"/>
    <property type="match status" value="1"/>
</dbReference>
<dbReference type="InterPro" id="IPR006143">
    <property type="entry name" value="RND_pump_MFP"/>
</dbReference>
<sequence length="383" mass="41932">MKKRFQIAPLFAAGILATTVLTGCGDAPQQGQQQQAPQVDVITVKPEALELSTELPGRTAAFRVAEVRPQVSGVLLERTFEEGTFVEKGQQLYQIDPATYEAELASAEAEVQRAKAVLRSSELRYNRFKELIEENAVSQDEFDSAEATYFQNKAAVALAEAQLKNARINLEYTKVNAPINGIIGRSNFTEGALVTASQQEPLVTINQLDPIYVDISQSSKQFMQLQADIQSGRIEANESGNAPVRLKLNGLDFDQEGELLFSEVSVEEDTGAILLRAVFPNPDKTLYPGMFVRAAVSEGTINTALLLPQKAVTRDPRGRPYVMIVNDDNKVEQRMITTERAIGSDWLVKDGVKEGDTVITSGLQKVRPGATVQISNSASNEQQ</sequence>
<protein>
    <submittedName>
        <fullName evidence="8">Efflux transporter periplasmic adaptor subunit</fullName>
    </submittedName>
</protein>
<dbReference type="Gene3D" id="2.40.50.100">
    <property type="match status" value="1"/>
</dbReference>
<evidence type="ECO:0000259" key="7">
    <source>
        <dbReference type="Pfam" id="PF25967"/>
    </source>
</evidence>